<keyword evidence="3 7" id="KW-1133">Transmembrane helix</keyword>
<organism evidence="9 10">
    <name type="scientific">Herbiconiux moechotypicola</name>
    <dbReference type="NCBI Taxonomy" id="637393"/>
    <lineage>
        <taxon>Bacteria</taxon>
        <taxon>Bacillati</taxon>
        <taxon>Actinomycetota</taxon>
        <taxon>Actinomycetes</taxon>
        <taxon>Micrococcales</taxon>
        <taxon>Microbacteriaceae</taxon>
        <taxon>Herbiconiux</taxon>
    </lineage>
</organism>
<keyword evidence="10" id="KW-1185">Reference proteome</keyword>
<feature type="transmembrane region" description="Helical" evidence="7">
    <location>
        <begin position="99"/>
        <end position="121"/>
    </location>
</feature>
<dbReference type="InterPro" id="IPR041916">
    <property type="entry name" value="Anti_sigma_zinc_sf"/>
</dbReference>
<feature type="domain" description="Putative zinc-finger" evidence="8">
    <location>
        <begin position="13"/>
        <end position="38"/>
    </location>
</feature>
<dbReference type="Proteomes" id="UP001500929">
    <property type="component" value="Unassembled WGS sequence"/>
</dbReference>
<dbReference type="InterPro" id="IPR051474">
    <property type="entry name" value="Anti-sigma-K/W_factor"/>
</dbReference>
<dbReference type="InterPro" id="IPR027383">
    <property type="entry name" value="Znf_put"/>
</dbReference>
<evidence type="ECO:0000256" key="4">
    <source>
        <dbReference type="ARBA" id="ARBA00023015"/>
    </source>
</evidence>
<proteinExistence type="predicted"/>
<dbReference type="Pfam" id="PF13490">
    <property type="entry name" value="zf-HC2"/>
    <property type="match status" value="1"/>
</dbReference>
<evidence type="ECO:0000256" key="5">
    <source>
        <dbReference type="ARBA" id="ARBA00023136"/>
    </source>
</evidence>
<keyword evidence="2 7" id="KW-0812">Transmembrane</keyword>
<keyword evidence="4" id="KW-0805">Transcription regulation</keyword>
<evidence type="ECO:0000256" key="7">
    <source>
        <dbReference type="SAM" id="Phobius"/>
    </source>
</evidence>
<evidence type="ECO:0000313" key="9">
    <source>
        <dbReference type="EMBL" id="GAA2244250.1"/>
    </source>
</evidence>
<dbReference type="PANTHER" id="PTHR37461">
    <property type="entry name" value="ANTI-SIGMA-K FACTOR RSKA"/>
    <property type="match status" value="1"/>
</dbReference>
<dbReference type="RefSeq" id="WP_259480307.1">
    <property type="nucleotide sequence ID" value="NZ_BAAAQY010000010.1"/>
</dbReference>
<evidence type="ECO:0000259" key="8">
    <source>
        <dbReference type="Pfam" id="PF13490"/>
    </source>
</evidence>
<name>A0ABN3DY13_9MICO</name>
<evidence type="ECO:0000256" key="6">
    <source>
        <dbReference type="ARBA" id="ARBA00023163"/>
    </source>
</evidence>
<protein>
    <submittedName>
        <fullName evidence="9">Zf-HC2 domain-containing protein</fullName>
    </submittedName>
</protein>
<dbReference type="PANTHER" id="PTHR37461:SF1">
    <property type="entry name" value="ANTI-SIGMA-K FACTOR RSKA"/>
    <property type="match status" value="1"/>
</dbReference>
<keyword evidence="5 7" id="KW-0472">Membrane</keyword>
<reference evidence="9 10" key="1">
    <citation type="journal article" date="2019" name="Int. J. Syst. Evol. Microbiol.">
        <title>The Global Catalogue of Microorganisms (GCM) 10K type strain sequencing project: providing services to taxonomists for standard genome sequencing and annotation.</title>
        <authorList>
            <consortium name="The Broad Institute Genomics Platform"/>
            <consortium name="The Broad Institute Genome Sequencing Center for Infectious Disease"/>
            <person name="Wu L."/>
            <person name="Ma J."/>
        </authorList>
    </citation>
    <scope>NUCLEOTIDE SEQUENCE [LARGE SCALE GENOMIC DNA]</scope>
    <source>
        <strain evidence="9 10">JCM 16117</strain>
    </source>
</reference>
<comment type="subcellular location">
    <subcellularLocation>
        <location evidence="1">Membrane</location>
        <topology evidence="1">Single-pass membrane protein</topology>
    </subcellularLocation>
</comment>
<evidence type="ECO:0000256" key="3">
    <source>
        <dbReference type="ARBA" id="ARBA00022989"/>
    </source>
</evidence>
<dbReference type="EMBL" id="BAAAQY010000010">
    <property type="protein sequence ID" value="GAA2244250.1"/>
    <property type="molecule type" value="Genomic_DNA"/>
</dbReference>
<evidence type="ECO:0000313" key="10">
    <source>
        <dbReference type="Proteomes" id="UP001500929"/>
    </source>
</evidence>
<evidence type="ECO:0000256" key="1">
    <source>
        <dbReference type="ARBA" id="ARBA00004167"/>
    </source>
</evidence>
<keyword evidence="6" id="KW-0804">Transcription</keyword>
<comment type="caution">
    <text evidence="9">The sequence shown here is derived from an EMBL/GenBank/DDBJ whole genome shotgun (WGS) entry which is preliminary data.</text>
</comment>
<evidence type="ECO:0000256" key="2">
    <source>
        <dbReference type="ARBA" id="ARBA00022692"/>
    </source>
</evidence>
<gene>
    <name evidence="9" type="ORF">GCM10009851_31890</name>
</gene>
<accession>A0ABN3DY13</accession>
<sequence length="239" mass="25490">MSDHGGFREWDAAYVLGMLTPEERRRFEEHLDDCPSCQAAVAELAGMPSMLSLLTNEQAVALDADETPDARSQPGGDTVSVQHLARAARQRRTRVRWRTAALAVAAAVVVAVAGVAVGSIASAPPPRGMELAMAQVEPGWLDADITVSEKGWGTRFDWNCSYRERPAYGGEPAGQPEVGTTYDLVVTDRAGVETRVASWTASGAEAGNLSASTSIPTAEIRSVDIRVAGSERPLVRTEL</sequence>
<dbReference type="Gene3D" id="1.10.10.1320">
    <property type="entry name" value="Anti-sigma factor, zinc-finger domain"/>
    <property type="match status" value="1"/>
</dbReference>